<evidence type="ECO:0000256" key="3">
    <source>
        <dbReference type="ARBA" id="ARBA00022763"/>
    </source>
</evidence>
<evidence type="ECO:0000256" key="1">
    <source>
        <dbReference type="ARBA" id="ARBA00022722"/>
    </source>
</evidence>
<dbReference type="CDD" id="cd00221">
    <property type="entry name" value="Vsr"/>
    <property type="match status" value="1"/>
</dbReference>
<dbReference type="GO" id="GO:0004519">
    <property type="term" value="F:endonuclease activity"/>
    <property type="evidence" value="ECO:0007669"/>
    <property type="project" value="UniProtKB-KW"/>
</dbReference>
<reference evidence="7" key="1">
    <citation type="submission" date="2021-01" db="EMBL/GenBank/DDBJ databases">
        <title>Genome sequence of Phenylobacterium sp. 20VBR1 isolated from a valley glaceir, Ny-Alesund, Svalbard.</title>
        <authorList>
            <person name="Thomas F.A."/>
            <person name="Krishnan K.P."/>
            <person name="Sinha R.K."/>
        </authorList>
    </citation>
    <scope>NUCLEOTIDE SEQUENCE</scope>
    <source>
        <strain evidence="7">20VBR1</strain>
    </source>
</reference>
<accession>A0A974SA99</accession>
<dbReference type="InterPro" id="IPR011335">
    <property type="entry name" value="Restrct_endonuc-II-like"/>
</dbReference>
<dbReference type="GO" id="GO:0006298">
    <property type="term" value="P:mismatch repair"/>
    <property type="evidence" value="ECO:0007669"/>
    <property type="project" value="InterPro"/>
</dbReference>
<dbReference type="GO" id="GO:0016787">
    <property type="term" value="F:hydrolase activity"/>
    <property type="evidence" value="ECO:0007669"/>
    <property type="project" value="UniProtKB-KW"/>
</dbReference>
<dbReference type="Gene3D" id="3.40.960.10">
    <property type="entry name" value="VSR Endonuclease"/>
    <property type="match status" value="1"/>
</dbReference>
<organism evidence="7">
    <name type="scientific">Phenylobacterium glaciei</name>
    <dbReference type="NCBI Taxonomy" id="2803784"/>
    <lineage>
        <taxon>Bacteria</taxon>
        <taxon>Pseudomonadati</taxon>
        <taxon>Pseudomonadota</taxon>
        <taxon>Alphaproteobacteria</taxon>
        <taxon>Caulobacterales</taxon>
        <taxon>Caulobacteraceae</taxon>
        <taxon>Phenylobacterium</taxon>
    </lineage>
</organism>
<dbReference type="REBASE" id="496792">
    <property type="entry name" value="V.PspVBR1ORF2090P"/>
</dbReference>
<keyword evidence="3" id="KW-0227">DNA damage</keyword>
<dbReference type="AlphaFoldDB" id="A0A974SA99"/>
<protein>
    <submittedName>
        <fullName evidence="7">DNA mismatch endonuclease Vsr</fullName>
    </submittedName>
</protein>
<keyword evidence="2 7" id="KW-0255">Endonuclease</keyword>
<dbReference type="Pfam" id="PF03852">
    <property type="entry name" value="Vsr"/>
    <property type="match status" value="1"/>
</dbReference>
<gene>
    <name evidence="7" type="primary">vsr</name>
    <name evidence="7" type="ORF">JKL49_02060</name>
</gene>
<evidence type="ECO:0000313" key="7">
    <source>
        <dbReference type="EMBL" id="QQZ50447.1"/>
    </source>
</evidence>
<comment type="similarity">
    <text evidence="6">Belongs to the Vsr family.</text>
</comment>
<evidence type="ECO:0000256" key="2">
    <source>
        <dbReference type="ARBA" id="ARBA00022759"/>
    </source>
</evidence>
<name>A0A974SA99_9CAUL</name>
<dbReference type="SUPFAM" id="SSF52980">
    <property type="entry name" value="Restriction endonuclease-like"/>
    <property type="match status" value="1"/>
</dbReference>
<evidence type="ECO:0000256" key="6">
    <source>
        <dbReference type="ARBA" id="ARBA00029466"/>
    </source>
</evidence>
<keyword evidence="5" id="KW-0234">DNA repair</keyword>
<evidence type="ECO:0000256" key="4">
    <source>
        <dbReference type="ARBA" id="ARBA00022801"/>
    </source>
</evidence>
<evidence type="ECO:0000256" key="5">
    <source>
        <dbReference type="ARBA" id="ARBA00023204"/>
    </source>
</evidence>
<dbReference type="InterPro" id="IPR004603">
    <property type="entry name" value="DNA_mismatch_endonuc_vsr"/>
</dbReference>
<dbReference type="EMBL" id="CP068570">
    <property type="protein sequence ID" value="QQZ50447.1"/>
    <property type="molecule type" value="Genomic_DNA"/>
</dbReference>
<sequence>MTDVYGPEKRSAVMRQVKGKDTSPEMKVRKALTALGARYRLHRKDLPGSPDIVLPGRRLAIFVHGCFWHGHDCARGARVPKANRDYWVAKVGRNRARDVVSREALAALGWRVETIWECDLKDEAVLRARLAGLLGPARLVAPSAHPPPPRFSPSWRCSIRRGPRGAAGLAAAPWAPRPAR</sequence>
<keyword evidence="4" id="KW-0378">Hydrolase</keyword>
<proteinExistence type="inferred from homology"/>
<keyword evidence="1" id="KW-0540">Nuclease</keyword>
<dbReference type="NCBIfam" id="TIGR00632">
    <property type="entry name" value="vsr"/>
    <property type="match status" value="1"/>
</dbReference>